<dbReference type="Proteomes" id="UP000076268">
    <property type="component" value="Unassembled WGS sequence"/>
</dbReference>
<dbReference type="SMART" id="SM00283">
    <property type="entry name" value="MA"/>
    <property type="match status" value="1"/>
</dbReference>
<comment type="subcellular location">
    <subcellularLocation>
        <location evidence="1">Cell membrane</location>
        <topology evidence="1">Multi-pass membrane protein</topology>
    </subcellularLocation>
</comment>
<feature type="domain" description="HAMP" evidence="13">
    <location>
        <begin position="226"/>
        <end position="279"/>
    </location>
</feature>
<keyword evidence="6 11" id="KW-1133">Transmembrane helix</keyword>
<evidence type="ECO:0000256" key="7">
    <source>
        <dbReference type="ARBA" id="ARBA00023136"/>
    </source>
</evidence>
<keyword evidence="5 11" id="KW-0812">Transmembrane</keyword>
<dbReference type="PANTHER" id="PTHR32089">
    <property type="entry name" value="METHYL-ACCEPTING CHEMOTAXIS PROTEIN MCPB"/>
    <property type="match status" value="1"/>
</dbReference>
<feature type="domain" description="Methyl-accepting transducer" evidence="12">
    <location>
        <begin position="298"/>
        <end position="534"/>
    </location>
</feature>
<keyword evidence="3" id="KW-0488">Methylation</keyword>
<evidence type="ECO:0000256" key="9">
    <source>
        <dbReference type="ARBA" id="ARBA00029447"/>
    </source>
</evidence>
<evidence type="ECO:0000259" key="13">
    <source>
        <dbReference type="PROSITE" id="PS50885"/>
    </source>
</evidence>
<keyword evidence="4" id="KW-0145">Chemotaxis</keyword>
<dbReference type="SMART" id="SM00304">
    <property type="entry name" value="HAMP"/>
    <property type="match status" value="1"/>
</dbReference>
<dbReference type="Pfam" id="PF00015">
    <property type="entry name" value="MCPsignal"/>
    <property type="match status" value="1"/>
</dbReference>
<dbReference type="PROSITE" id="PS50885">
    <property type="entry name" value="HAMP"/>
    <property type="match status" value="1"/>
</dbReference>
<dbReference type="Gene3D" id="6.10.340.10">
    <property type="match status" value="1"/>
</dbReference>
<feature type="transmembrane region" description="Helical" evidence="11">
    <location>
        <begin position="30"/>
        <end position="50"/>
    </location>
</feature>
<comment type="caution">
    <text evidence="14">The sequence shown here is derived from an EMBL/GenBank/DDBJ whole genome shotgun (WGS) entry which is preliminary data.</text>
</comment>
<evidence type="ECO:0000256" key="5">
    <source>
        <dbReference type="ARBA" id="ARBA00022692"/>
    </source>
</evidence>
<evidence type="ECO:0000256" key="6">
    <source>
        <dbReference type="ARBA" id="ARBA00022989"/>
    </source>
</evidence>
<organism evidence="14 15">
    <name type="scientific">Anaerosporomusa subterranea</name>
    <dbReference type="NCBI Taxonomy" id="1794912"/>
    <lineage>
        <taxon>Bacteria</taxon>
        <taxon>Bacillati</taxon>
        <taxon>Bacillota</taxon>
        <taxon>Negativicutes</taxon>
        <taxon>Acetonemataceae</taxon>
        <taxon>Anaerosporomusa</taxon>
    </lineage>
</organism>
<gene>
    <name evidence="14" type="ORF">AXX12_01585</name>
</gene>
<accession>A0A154BWU0</accession>
<dbReference type="GO" id="GO:0006935">
    <property type="term" value="P:chemotaxis"/>
    <property type="evidence" value="ECO:0007669"/>
    <property type="project" value="UniProtKB-KW"/>
</dbReference>
<evidence type="ECO:0008006" key="16">
    <source>
        <dbReference type="Google" id="ProtNLM"/>
    </source>
</evidence>
<evidence type="ECO:0000259" key="12">
    <source>
        <dbReference type="PROSITE" id="PS50111"/>
    </source>
</evidence>
<dbReference type="EMBL" id="LSGP01000001">
    <property type="protein sequence ID" value="KYZ78260.1"/>
    <property type="molecule type" value="Genomic_DNA"/>
</dbReference>
<dbReference type="Pfam" id="PF02203">
    <property type="entry name" value="TarH"/>
    <property type="match status" value="1"/>
</dbReference>
<dbReference type="GO" id="GO:0007165">
    <property type="term" value="P:signal transduction"/>
    <property type="evidence" value="ECO:0007669"/>
    <property type="project" value="UniProtKB-KW"/>
</dbReference>
<sequence length="585" mass="63757">MKSKLNTAWLFNLLAAFQLAKISLQKKMLLVVSLLTCVSIVMAIIGLQGIDTANDRLKDTYNRRIVPFKELKVVNDNYVMIIDTAHKVRNGNMTWHVAAERLELSINAIQEHWTGYRSQVNSEKEEQLTNRIEMQFDIANAELQNLKQIFIRQDRDALAAFMIDVMYSGIEPISVQLSELIDLQLQLAREEYEAAQAHYQMQAKLFMALVVASLVISIGLATVIIRLMLLPIRDMVASVEQVAVGNLAIKEIAVVSQDEVGRLGNAINTMVRNLSRLVYQVNLSSEKVAAASAETAGAISDVNQTALGLFASSTHLLNNASLGNASLVETSKVLVELSSLMEIAKIRATSTVEKAQETTQATLEGRKTVAATVVRMQEIENKTIDTESRMQTLEQYLGQIAEINQTITQIAAQTNLLALNAAIEAARAGEAGRGFAVVAREVTTLAEQSRSGARQVSELVRKIGDSTTAAVSCIYESRKLAAEGVQLAAHADTALEHIVRTVEASCREIDGVLNVTQEEVAQSDIIIELIDSLATVIENTAESAQQVTTATQQTSSVMEVLTSTSAESNTLAGTLRSEIGHFQTA</sequence>
<reference evidence="14 15" key="1">
    <citation type="submission" date="2016-02" db="EMBL/GenBank/DDBJ databases">
        <title>Anaerosporomusa subterraneum gen. nov., sp. nov., a spore-forming obligate anaerobe isolated from saprolite.</title>
        <authorList>
            <person name="Choi J.K."/>
            <person name="Shah M."/>
            <person name="Yee N."/>
        </authorList>
    </citation>
    <scope>NUCLEOTIDE SEQUENCE [LARGE SCALE GENOMIC DNA]</scope>
    <source>
        <strain evidence="14 15">RU4</strain>
    </source>
</reference>
<dbReference type="RefSeq" id="WP_066237158.1">
    <property type="nucleotide sequence ID" value="NZ_LSGP01000001.1"/>
</dbReference>
<keyword evidence="2" id="KW-1003">Cell membrane</keyword>
<evidence type="ECO:0000256" key="2">
    <source>
        <dbReference type="ARBA" id="ARBA00022475"/>
    </source>
</evidence>
<dbReference type="InterPro" id="IPR004089">
    <property type="entry name" value="MCPsignal_dom"/>
</dbReference>
<protein>
    <recommendedName>
        <fullName evidence="16">Chemotaxis protein</fullName>
    </recommendedName>
</protein>
<keyword evidence="8 10" id="KW-0807">Transducer</keyword>
<evidence type="ECO:0000256" key="8">
    <source>
        <dbReference type="ARBA" id="ARBA00023224"/>
    </source>
</evidence>
<dbReference type="AlphaFoldDB" id="A0A154BWU0"/>
<dbReference type="Gene3D" id="1.10.287.950">
    <property type="entry name" value="Methyl-accepting chemotaxis protein"/>
    <property type="match status" value="1"/>
</dbReference>
<dbReference type="OrthoDB" id="9806477at2"/>
<name>A0A154BWU0_ANASB</name>
<dbReference type="CDD" id="cd06225">
    <property type="entry name" value="HAMP"/>
    <property type="match status" value="1"/>
</dbReference>
<proteinExistence type="inferred from homology"/>
<dbReference type="InterPro" id="IPR003660">
    <property type="entry name" value="HAMP_dom"/>
</dbReference>
<evidence type="ECO:0000256" key="11">
    <source>
        <dbReference type="SAM" id="Phobius"/>
    </source>
</evidence>
<dbReference type="Pfam" id="PF00672">
    <property type="entry name" value="HAMP"/>
    <property type="match status" value="1"/>
</dbReference>
<dbReference type="PANTHER" id="PTHR32089:SF112">
    <property type="entry name" value="LYSOZYME-LIKE PROTEIN-RELATED"/>
    <property type="match status" value="1"/>
</dbReference>
<keyword evidence="15" id="KW-1185">Reference proteome</keyword>
<feature type="transmembrane region" description="Helical" evidence="11">
    <location>
        <begin position="205"/>
        <end position="229"/>
    </location>
</feature>
<dbReference type="GO" id="GO:0005886">
    <property type="term" value="C:plasma membrane"/>
    <property type="evidence" value="ECO:0007669"/>
    <property type="project" value="UniProtKB-SubCell"/>
</dbReference>
<evidence type="ECO:0000256" key="4">
    <source>
        <dbReference type="ARBA" id="ARBA00022500"/>
    </source>
</evidence>
<keyword evidence="7 11" id="KW-0472">Membrane</keyword>
<comment type="similarity">
    <text evidence="9">Belongs to the methyl-accepting chemotaxis (MCP) protein family.</text>
</comment>
<dbReference type="STRING" id="1794912.AXX12_01585"/>
<evidence type="ECO:0000313" key="15">
    <source>
        <dbReference type="Proteomes" id="UP000076268"/>
    </source>
</evidence>
<dbReference type="InterPro" id="IPR003122">
    <property type="entry name" value="Tar_rcpt_lig-bd"/>
</dbReference>
<evidence type="ECO:0000256" key="3">
    <source>
        <dbReference type="ARBA" id="ARBA00022481"/>
    </source>
</evidence>
<dbReference type="PROSITE" id="PS50111">
    <property type="entry name" value="CHEMOTAXIS_TRANSDUC_2"/>
    <property type="match status" value="1"/>
</dbReference>
<evidence type="ECO:0000313" key="14">
    <source>
        <dbReference type="EMBL" id="KYZ78260.1"/>
    </source>
</evidence>
<dbReference type="SUPFAM" id="SSF58104">
    <property type="entry name" value="Methyl-accepting chemotaxis protein (MCP) signaling domain"/>
    <property type="match status" value="1"/>
</dbReference>
<evidence type="ECO:0000256" key="10">
    <source>
        <dbReference type="PROSITE-ProRule" id="PRU00284"/>
    </source>
</evidence>
<evidence type="ECO:0000256" key="1">
    <source>
        <dbReference type="ARBA" id="ARBA00004651"/>
    </source>
</evidence>